<reference evidence="4" key="3">
    <citation type="journal article" date="2005" name="Nature">
        <title>The map-based sequence of the rice genome.</title>
        <authorList>
            <consortium name="International rice genome sequencing project (IRGSP)"/>
            <person name="Matsumoto T."/>
            <person name="Wu J."/>
            <person name="Kanamori H."/>
            <person name="Katayose Y."/>
            <person name="Fujisawa M."/>
            <person name="Namiki N."/>
            <person name="Mizuno H."/>
            <person name="Yamamoto K."/>
            <person name="Antonio B.A."/>
            <person name="Baba T."/>
            <person name="Sakata K."/>
            <person name="Nagamura Y."/>
            <person name="Aoki H."/>
            <person name="Arikawa K."/>
            <person name="Arita K."/>
            <person name="Bito T."/>
            <person name="Chiden Y."/>
            <person name="Fujitsuka N."/>
            <person name="Fukunaka R."/>
            <person name="Hamada M."/>
            <person name="Harada C."/>
            <person name="Hayashi A."/>
            <person name="Hijishita S."/>
            <person name="Honda M."/>
            <person name="Hosokawa S."/>
            <person name="Ichikawa Y."/>
            <person name="Idonuma A."/>
            <person name="Iijima M."/>
            <person name="Ikeda M."/>
            <person name="Ikeno M."/>
            <person name="Ito K."/>
            <person name="Ito S."/>
            <person name="Ito T."/>
            <person name="Ito Y."/>
            <person name="Ito Y."/>
            <person name="Iwabuchi A."/>
            <person name="Kamiya K."/>
            <person name="Karasawa W."/>
            <person name="Kurita K."/>
            <person name="Katagiri S."/>
            <person name="Kikuta A."/>
            <person name="Kobayashi H."/>
            <person name="Kobayashi N."/>
            <person name="Machita K."/>
            <person name="Maehara T."/>
            <person name="Masukawa M."/>
            <person name="Mizubayashi T."/>
            <person name="Mukai Y."/>
            <person name="Nagasaki H."/>
            <person name="Nagata Y."/>
            <person name="Naito S."/>
            <person name="Nakashima M."/>
            <person name="Nakama Y."/>
            <person name="Nakamichi Y."/>
            <person name="Nakamura M."/>
            <person name="Meguro A."/>
            <person name="Negishi M."/>
            <person name="Ohta I."/>
            <person name="Ohta T."/>
            <person name="Okamoto M."/>
            <person name="Ono N."/>
            <person name="Saji S."/>
            <person name="Sakaguchi M."/>
            <person name="Sakai K."/>
            <person name="Shibata M."/>
            <person name="Shimokawa T."/>
            <person name="Song J."/>
            <person name="Takazaki Y."/>
            <person name="Terasawa K."/>
            <person name="Tsugane M."/>
            <person name="Tsuji K."/>
            <person name="Ueda S."/>
            <person name="Waki K."/>
            <person name="Yamagata H."/>
            <person name="Yamamoto M."/>
            <person name="Yamamoto S."/>
            <person name="Yamane H."/>
            <person name="Yoshiki S."/>
            <person name="Yoshihara R."/>
            <person name="Yukawa K."/>
            <person name="Zhong H."/>
            <person name="Yano M."/>
            <person name="Yuan Q."/>
            <person name="Ouyang S."/>
            <person name="Liu J."/>
            <person name="Jones K.M."/>
            <person name="Gansberger K."/>
            <person name="Moffat K."/>
            <person name="Hill J."/>
            <person name="Bera J."/>
            <person name="Fadrosh D."/>
            <person name="Jin S."/>
            <person name="Johri S."/>
            <person name="Kim M."/>
            <person name="Overton L."/>
            <person name="Reardon M."/>
            <person name="Tsitrin T."/>
            <person name="Vuong H."/>
            <person name="Weaver B."/>
            <person name="Ciecko A."/>
            <person name="Tallon L."/>
            <person name="Jackson J."/>
            <person name="Pai G."/>
            <person name="Aken S.V."/>
            <person name="Utterback T."/>
            <person name="Reidmuller S."/>
            <person name="Feldblyum T."/>
            <person name="Hsiao J."/>
            <person name="Zismann V."/>
            <person name="Iobst S."/>
            <person name="de Vazeille A.R."/>
            <person name="Buell C.R."/>
            <person name="Ying K."/>
            <person name="Li Y."/>
            <person name="Lu T."/>
            <person name="Huang Y."/>
            <person name="Zhao Q."/>
            <person name="Feng Q."/>
            <person name="Zhang L."/>
            <person name="Zhu J."/>
            <person name="Weng Q."/>
            <person name="Mu J."/>
            <person name="Lu Y."/>
            <person name="Fan D."/>
            <person name="Liu Y."/>
            <person name="Guan J."/>
            <person name="Zhang Y."/>
            <person name="Yu S."/>
            <person name="Liu X."/>
            <person name="Zhang Y."/>
            <person name="Hong G."/>
            <person name="Han B."/>
            <person name="Choisne N."/>
            <person name="Demange N."/>
            <person name="Orjeda G."/>
            <person name="Samain S."/>
            <person name="Cattolico L."/>
            <person name="Pelletier E."/>
            <person name="Couloux A."/>
            <person name="Segurens B."/>
            <person name="Wincker P."/>
            <person name="D'Hont A."/>
            <person name="Scarpelli C."/>
            <person name="Weissenbach J."/>
            <person name="Salanoubat M."/>
            <person name="Quetier F."/>
            <person name="Yu Y."/>
            <person name="Kim H.R."/>
            <person name="Rambo T."/>
            <person name="Currie J."/>
            <person name="Collura K."/>
            <person name="Luo M."/>
            <person name="Yang T."/>
            <person name="Ammiraju J.S.S."/>
            <person name="Engler F."/>
            <person name="Soderlund C."/>
            <person name="Wing R.A."/>
            <person name="Palmer L.E."/>
            <person name="de la Bastide M."/>
            <person name="Spiegel L."/>
            <person name="Nascimento L."/>
            <person name="Zutavern T."/>
            <person name="O'Shaughnessy A."/>
            <person name="Dike S."/>
            <person name="Dedhia N."/>
            <person name="Preston R."/>
            <person name="Balija V."/>
            <person name="McCombie W.R."/>
            <person name="Chow T."/>
            <person name="Chen H."/>
            <person name="Chung M."/>
            <person name="Chen C."/>
            <person name="Shaw J."/>
            <person name="Wu H."/>
            <person name="Hsiao K."/>
            <person name="Chao Y."/>
            <person name="Chu M."/>
            <person name="Cheng C."/>
            <person name="Hour A."/>
            <person name="Lee P."/>
            <person name="Lin S."/>
            <person name="Lin Y."/>
            <person name="Liou J."/>
            <person name="Liu S."/>
            <person name="Hsing Y."/>
            <person name="Raghuvanshi S."/>
            <person name="Mohanty A."/>
            <person name="Bharti A.K."/>
            <person name="Gaur A."/>
            <person name="Gupta V."/>
            <person name="Kumar D."/>
            <person name="Ravi V."/>
            <person name="Vij S."/>
            <person name="Kapur A."/>
            <person name="Khurana P."/>
            <person name="Khurana P."/>
            <person name="Khurana J.P."/>
            <person name="Tyagi A.K."/>
            <person name="Gaikwad K."/>
            <person name="Singh A."/>
            <person name="Dalal V."/>
            <person name="Srivastava S."/>
            <person name="Dixit A."/>
            <person name="Pal A.K."/>
            <person name="Ghazi I.A."/>
            <person name="Yadav M."/>
            <person name="Pandit A."/>
            <person name="Bhargava A."/>
            <person name="Sureshbabu K."/>
            <person name="Batra K."/>
            <person name="Sharma T.R."/>
            <person name="Mohapatra T."/>
            <person name="Singh N.K."/>
            <person name="Messing J."/>
            <person name="Nelson A.B."/>
            <person name="Fuks G."/>
            <person name="Kavchok S."/>
            <person name="Keizer G."/>
            <person name="Linton E."/>
            <person name="Llaca V."/>
            <person name="Song R."/>
            <person name="Tanyolac B."/>
            <person name="Young S."/>
            <person name="Ho-Il K."/>
            <person name="Hahn J.H."/>
            <person name="Sangsakoo G."/>
            <person name="Vanavichit A."/>
            <person name="de Mattos Luiz.A.T."/>
            <person name="Zimmer P.D."/>
            <person name="Malone G."/>
            <person name="Dellagostin O."/>
            <person name="de Oliveira A.C."/>
            <person name="Bevan M."/>
            <person name="Bancroft I."/>
            <person name="Minx P."/>
            <person name="Cordum H."/>
            <person name="Wilson R."/>
            <person name="Cheng Z."/>
            <person name="Jin W."/>
            <person name="Jiang J."/>
            <person name="Leong S.A."/>
            <person name="Iwama H."/>
            <person name="Gojobori T."/>
            <person name="Itoh T."/>
            <person name="Niimura Y."/>
            <person name="Fujii Y."/>
            <person name="Habara T."/>
            <person name="Sakai H."/>
            <person name="Sato Y."/>
            <person name="Wilson G."/>
            <person name="Kumar K."/>
            <person name="McCouch S."/>
            <person name="Juretic N."/>
            <person name="Hoen D."/>
            <person name="Wright S."/>
            <person name="Bruskiewich R."/>
            <person name="Bureau T."/>
            <person name="Miyao A."/>
            <person name="Hirochika H."/>
            <person name="Nishikawa T."/>
            <person name="Kadowaki K."/>
            <person name="Sugiura M."/>
            <person name="Burr B."/>
            <person name="Sasaki T."/>
        </authorList>
    </citation>
    <scope>NUCLEOTIDE SEQUENCE [LARGE SCALE GENOMIC DNA]</scope>
    <source>
        <strain evidence="4">cv. Nipponbare</strain>
    </source>
</reference>
<reference evidence="2" key="1">
    <citation type="submission" date="2002-07" db="EMBL/GenBank/DDBJ databases">
        <title>Oryza sativa nipponbare(GA3) genomic DNA, chromosome 9, PAC clone:P0584E12.</title>
        <authorList>
            <person name="Sasaki T."/>
            <person name="Matsumoto T."/>
            <person name="Hattori M."/>
            <person name="Sakaki Y."/>
            <person name="Katayose Y."/>
        </authorList>
    </citation>
    <scope>NUCLEOTIDE SEQUENCE</scope>
</reference>
<gene>
    <name evidence="3" type="ORF">OSJNBa0094B20.37</name>
    <name evidence="2" type="ORF">P0584E12.17</name>
</gene>
<feature type="compositionally biased region" description="Basic and acidic residues" evidence="1">
    <location>
        <begin position="36"/>
        <end position="52"/>
    </location>
</feature>
<dbReference type="Proteomes" id="UP000000763">
    <property type="component" value="Chromosome 9"/>
</dbReference>
<dbReference type="AlphaFoldDB" id="Q6YYU2"/>
<evidence type="ECO:0000313" key="2">
    <source>
        <dbReference type="EMBL" id="BAD17392.1"/>
    </source>
</evidence>
<evidence type="ECO:0000313" key="3">
    <source>
        <dbReference type="EMBL" id="BAD34055.1"/>
    </source>
</evidence>
<organism evidence="2 4">
    <name type="scientific">Oryza sativa subsp. japonica</name>
    <name type="common">Rice</name>
    <dbReference type="NCBI Taxonomy" id="39947"/>
    <lineage>
        <taxon>Eukaryota</taxon>
        <taxon>Viridiplantae</taxon>
        <taxon>Streptophyta</taxon>
        <taxon>Embryophyta</taxon>
        <taxon>Tracheophyta</taxon>
        <taxon>Spermatophyta</taxon>
        <taxon>Magnoliopsida</taxon>
        <taxon>Liliopsida</taxon>
        <taxon>Poales</taxon>
        <taxon>Poaceae</taxon>
        <taxon>BOP clade</taxon>
        <taxon>Oryzoideae</taxon>
        <taxon>Oryzeae</taxon>
        <taxon>Oryzinae</taxon>
        <taxon>Oryza</taxon>
        <taxon>Oryza sativa</taxon>
    </lineage>
</organism>
<sequence length="88" mass="10068">MQRRHRDMWGWRRGLRGRQVAGRTAGRPAERCAAASEEKGLRAAGCREKGSERWPTGRRGSGRRRKQEGRRPFSPAAGRCPSRRLLAW</sequence>
<evidence type="ECO:0000313" key="4">
    <source>
        <dbReference type="Proteomes" id="UP000000763"/>
    </source>
</evidence>
<dbReference type="EMBL" id="AP005821">
    <property type="protein sequence ID" value="BAD34055.1"/>
    <property type="molecule type" value="Genomic_DNA"/>
</dbReference>
<proteinExistence type="predicted"/>
<name>Q6YYU2_ORYSJ</name>
<feature type="region of interest" description="Disordered" evidence="1">
    <location>
        <begin position="19"/>
        <end position="81"/>
    </location>
</feature>
<evidence type="ECO:0000256" key="1">
    <source>
        <dbReference type="SAM" id="MobiDB-lite"/>
    </source>
</evidence>
<reference evidence="4" key="4">
    <citation type="journal article" date="2008" name="Nucleic Acids Res.">
        <title>The rice annotation project database (RAP-DB): 2008 update.</title>
        <authorList>
            <consortium name="The rice annotation project (RAP)"/>
        </authorList>
    </citation>
    <scope>GENOME REANNOTATION</scope>
    <source>
        <strain evidence="4">cv. Nipponbare</strain>
    </source>
</reference>
<accession>Q6YYU2</accession>
<reference evidence="3" key="2">
    <citation type="submission" date="2002-10" db="EMBL/GenBank/DDBJ databases">
        <title>Oryza sativa nipponbare(GA3) genomic DNA, chromosome 9, BAC clone:OSJNBa0094B20.</title>
        <authorList>
            <person name="Sasaki T."/>
            <person name="Matsumoto T."/>
            <person name="Katayose Y."/>
        </authorList>
    </citation>
    <scope>NUCLEOTIDE SEQUENCE</scope>
</reference>
<dbReference type="EMBL" id="AP005591">
    <property type="protein sequence ID" value="BAD17392.1"/>
    <property type="molecule type" value="Genomic_DNA"/>
</dbReference>
<protein>
    <submittedName>
        <fullName evidence="2">Uncharacterized protein</fullName>
    </submittedName>
</protein>